<dbReference type="Pfam" id="PF07099">
    <property type="entry name" value="DUF1361"/>
    <property type="match status" value="1"/>
</dbReference>
<evidence type="ECO:0000313" key="3">
    <source>
        <dbReference type="Proteomes" id="UP000196102"/>
    </source>
</evidence>
<dbReference type="EMBL" id="MAAX01000185">
    <property type="protein sequence ID" value="OUS11019.1"/>
    <property type="molecule type" value="Genomic_DNA"/>
</dbReference>
<keyword evidence="1" id="KW-0472">Membrane</keyword>
<accession>A0A1Z8AL19</accession>
<feature type="transmembrane region" description="Helical" evidence="1">
    <location>
        <begin position="37"/>
        <end position="55"/>
    </location>
</feature>
<comment type="caution">
    <text evidence="2">The sequence shown here is derived from an EMBL/GenBank/DDBJ whole genome shotgun (WGS) entry which is preliminary data.</text>
</comment>
<feature type="transmembrane region" description="Helical" evidence="1">
    <location>
        <begin position="12"/>
        <end position="31"/>
    </location>
</feature>
<dbReference type="Proteomes" id="UP000196102">
    <property type="component" value="Unassembled WGS sequence"/>
</dbReference>
<evidence type="ECO:0008006" key="4">
    <source>
        <dbReference type="Google" id="ProtNLM"/>
    </source>
</evidence>
<keyword evidence="1" id="KW-0812">Transmembrane</keyword>
<keyword evidence="1" id="KW-1133">Transmembrane helix</keyword>
<sequence length="225" mass="26299">MKEFISNRSNEFKSIFALTLLCLVFLAIRLKLGYSEYKFFILWNLFLAFIPYVLVMSLRLRESVHKVTLVVIIIVWLAFLPNAPYILSDLIHLTAAPSNYIIFEALFLLSYALCGLYLGYLSLRDMSIILHDKGWLKKKVFIFIFQNTILFLCAYGVYIGRELRWNSWDVINRPKDIVMDIAPLHQNPIENKESWIFIGSMSIFLMLTYRAFTMMATHSTLSKKP</sequence>
<evidence type="ECO:0000313" key="2">
    <source>
        <dbReference type="EMBL" id="OUS11019.1"/>
    </source>
</evidence>
<reference evidence="3" key="1">
    <citation type="journal article" date="2017" name="Proc. Natl. Acad. Sci. U.S.A.">
        <title>Simulation of Deepwater Horizon oil plume reveals substrate specialization within a complex community of hydrocarbon-degraders.</title>
        <authorList>
            <person name="Hu P."/>
            <person name="Dubinsky E.A."/>
            <person name="Probst A.J."/>
            <person name="Wang J."/>
            <person name="Sieber C.M.K."/>
            <person name="Tom L.M."/>
            <person name="Gardinali P."/>
            <person name="Banfield J.F."/>
            <person name="Atlas R.M."/>
            <person name="Andersen G.L."/>
        </authorList>
    </citation>
    <scope>NUCLEOTIDE SEQUENCE [LARGE SCALE GENOMIC DNA]</scope>
</reference>
<feature type="transmembrane region" description="Helical" evidence="1">
    <location>
        <begin position="194"/>
        <end position="212"/>
    </location>
</feature>
<feature type="transmembrane region" description="Helical" evidence="1">
    <location>
        <begin position="140"/>
        <end position="159"/>
    </location>
</feature>
<protein>
    <recommendedName>
        <fullName evidence="4">DUF1361 domain-containing protein</fullName>
    </recommendedName>
</protein>
<feature type="transmembrane region" description="Helical" evidence="1">
    <location>
        <begin position="99"/>
        <end position="120"/>
    </location>
</feature>
<gene>
    <name evidence="2" type="ORF">A9Q93_11975</name>
</gene>
<organism evidence="2 3">
    <name type="scientific">Nonlabens dokdonensis</name>
    <dbReference type="NCBI Taxonomy" id="328515"/>
    <lineage>
        <taxon>Bacteria</taxon>
        <taxon>Pseudomonadati</taxon>
        <taxon>Bacteroidota</taxon>
        <taxon>Flavobacteriia</taxon>
        <taxon>Flavobacteriales</taxon>
        <taxon>Flavobacteriaceae</taxon>
        <taxon>Nonlabens</taxon>
    </lineage>
</organism>
<name>A0A1Z8AL19_9FLAO</name>
<feature type="transmembrane region" description="Helical" evidence="1">
    <location>
        <begin position="67"/>
        <end position="87"/>
    </location>
</feature>
<proteinExistence type="predicted"/>
<dbReference type="AlphaFoldDB" id="A0A1Z8AL19"/>
<dbReference type="InterPro" id="IPR009793">
    <property type="entry name" value="DUF1361"/>
</dbReference>
<evidence type="ECO:0000256" key="1">
    <source>
        <dbReference type="SAM" id="Phobius"/>
    </source>
</evidence>